<organism evidence="6 7">
    <name type="scientific">Thalassobaculum litoreum DSM 18839</name>
    <dbReference type="NCBI Taxonomy" id="1123362"/>
    <lineage>
        <taxon>Bacteria</taxon>
        <taxon>Pseudomonadati</taxon>
        <taxon>Pseudomonadota</taxon>
        <taxon>Alphaproteobacteria</taxon>
        <taxon>Rhodospirillales</taxon>
        <taxon>Thalassobaculaceae</taxon>
        <taxon>Thalassobaculum</taxon>
    </lineage>
</organism>
<dbReference type="InterPro" id="IPR000962">
    <property type="entry name" value="Znf_DskA_TraR"/>
</dbReference>
<comment type="caution">
    <text evidence="6">The sequence shown here is derived from an EMBL/GenBank/DDBJ whole genome shotgun (WGS) entry which is preliminary data.</text>
</comment>
<evidence type="ECO:0000259" key="5">
    <source>
        <dbReference type="Pfam" id="PF01258"/>
    </source>
</evidence>
<dbReference type="SUPFAM" id="SSF57716">
    <property type="entry name" value="Glucocorticoid receptor-like (DNA-binding domain)"/>
    <property type="match status" value="1"/>
</dbReference>
<evidence type="ECO:0000256" key="1">
    <source>
        <dbReference type="ARBA" id="ARBA00022723"/>
    </source>
</evidence>
<dbReference type="RefSeq" id="WP_028793615.1">
    <property type="nucleotide sequence ID" value="NZ_FNBW01000008.1"/>
</dbReference>
<dbReference type="PANTHER" id="PTHR33823">
    <property type="entry name" value="RNA POLYMERASE-BINDING TRANSCRIPTION FACTOR DKSA-RELATED"/>
    <property type="match status" value="1"/>
</dbReference>
<keyword evidence="2" id="KW-0863">Zinc-finger</keyword>
<keyword evidence="3" id="KW-0862">Zinc</keyword>
<keyword evidence="1" id="KW-0479">Metal-binding</keyword>
<dbReference type="OrthoDB" id="1121111at2"/>
<protein>
    <submittedName>
        <fullName evidence="6">Transcriptional regulator, TraR/DksA family</fullName>
    </submittedName>
</protein>
<feature type="zinc finger region" description="dksA C4-type" evidence="4">
    <location>
        <begin position="90"/>
        <end position="114"/>
    </location>
</feature>
<accession>A0A8G2BKW3</accession>
<dbReference type="AlphaFoldDB" id="A0A8G2BKW3"/>
<evidence type="ECO:0000256" key="3">
    <source>
        <dbReference type="ARBA" id="ARBA00022833"/>
    </source>
</evidence>
<sequence>MQDLQFDTDDDEAVRRVLTERRAEIEALMAGSKEARGAVELDQSRVGRLSRIDAIQDQAMALETDRRRTLELQRIGSALKRLDAGEYGSCVRCGEEIEPARLGTDPAATLCMDCADN</sequence>
<dbReference type="PROSITE" id="PS51128">
    <property type="entry name" value="ZF_DKSA_2"/>
    <property type="match status" value="1"/>
</dbReference>
<dbReference type="Pfam" id="PF01258">
    <property type="entry name" value="zf-dskA_traR"/>
    <property type="match status" value="1"/>
</dbReference>
<feature type="domain" description="Zinc finger DksA/TraR C4-type" evidence="5">
    <location>
        <begin position="85"/>
        <end position="115"/>
    </location>
</feature>
<keyword evidence="7" id="KW-1185">Reference proteome</keyword>
<proteinExistence type="predicted"/>
<gene>
    <name evidence="6" type="ORF">SAMN05660686_02897</name>
</gene>
<dbReference type="GO" id="GO:0008270">
    <property type="term" value="F:zinc ion binding"/>
    <property type="evidence" value="ECO:0007669"/>
    <property type="project" value="UniProtKB-KW"/>
</dbReference>
<evidence type="ECO:0000313" key="6">
    <source>
        <dbReference type="EMBL" id="SDF95710.1"/>
    </source>
</evidence>
<dbReference type="Proteomes" id="UP000198615">
    <property type="component" value="Unassembled WGS sequence"/>
</dbReference>
<dbReference type="EMBL" id="FNBW01000008">
    <property type="protein sequence ID" value="SDF95710.1"/>
    <property type="molecule type" value="Genomic_DNA"/>
</dbReference>
<evidence type="ECO:0000313" key="7">
    <source>
        <dbReference type="Proteomes" id="UP000198615"/>
    </source>
</evidence>
<evidence type="ECO:0000256" key="2">
    <source>
        <dbReference type="ARBA" id="ARBA00022771"/>
    </source>
</evidence>
<dbReference type="Gene3D" id="1.20.120.910">
    <property type="entry name" value="DksA, coiled-coil domain"/>
    <property type="match status" value="1"/>
</dbReference>
<name>A0A8G2BKW3_9PROT</name>
<reference evidence="6 7" key="1">
    <citation type="submission" date="2016-10" db="EMBL/GenBank/DDBJ databases">
        <authorList>
            <person name="Varghese N."/>
            <person name="Submissions S."/>
        </authorList>
    </citation>
    <scope>NUCLEOTIDE SEQUENCE [LARGE SCALE GENOMIC DNA]</scope>
    <source>
        <strain evidence="6 7">DSM 18839</strain>
    </source>
</reference>
<dbReference type="PANTHER" id="PTHR33823:SF4">
    <property type="entry name" value="GENERAL STRESS PROTEIN 16O"/>
    <property type="match status" value="1"/>
</dbReference>
<evidence type="ECO:0000256" key="4">
    <source>
        <dbReference type="PROSITE-ProRule" id="PRU00510"/>
    </source>
</evidence>